<feature type="non-terminal residue" evidence="1">
    <location>
        <position position="1"/>
    </location>
</feature>
<gene>
    <name evidence="1" type="ORF">METZ01_LOCUS403994</name>
</gene>
<sequence length="282" mass="27189">AADGHIAIVTAHTAGDAFHLDANAAATSKVDIDAGVLDIDADAGFTLDATSVAINGTGTSNLTANAANAVLTIAAVGGDASQQLVLNSEGTGAAAINITTTGATGGITINASGGDAAADDFVVVANNFTVTDAGVVIATSFEGGMASGEIKSEDNANAALVIRTTQGGIDITAVGDDEGDDLDITTTGITTEMRLTSASTQADAIDIASDGGIDITAAAAMDITTSAANSNITITPNGAGTLALGTGTNTLVNVTGSKISLTGDGTTADAINLASDGGIDIT</sequence>
<proteinExistence type="predicted"/>
<dbReference type="EMBL" id="UINC01155344">
    <property type="protein sequence ID" value="SVD51140.1"/>
    <property type="molecule type" value="Genomic_DNA"/>
</dbReference>
<protein>
    <submittedName>
        <fullName evidence="1">Uncharacterized protein</fullName>
    </submittedName>
</protein>
<feature type="non-terminal residue" evidence="1">
    <location>
        <position position="282"/>
    </location>
</feature>
<name>A0A382VXM6_9ZZZZ</name>
<organism evidence="1">
    <name type="scientific">marine metagenome</name>
    <dbReference type="NCBI Taxonomy" id="408172"/>
    <lineage>
        <taxon>unclassified sequences</taxon>
        <taxon>metagenomes</taxon>
        <taxon>ecological metagenomes</taxon>
    </lineage>
</organism>
<accession>A0A382VXM6</accession>
<dbReference type="AlphaFoldDB" id="A0A382VXM6"/>
<evidence type="ECO:0000313" key="1">
    <source>
        <dbReference type="EMBL" id="SVD51140.1"/>
    </source>
</evidence>
<reference evidence="1" key="1">
    <citation type="submission" date="2018-05" db="EMBL/GenBank/DDBJ databases">
        <authorList>
            <person name="Lanie J.A."/>
            <person name="Ng W.-L."/>
            <person name="Kazmierczak K.M."/>
            <person name="Andrzejewski T.M."/>
            <person name="Davidsen T.M."/>
            <person name="Wayne K.J."/>
            <person name="Tettelin H."/>
            <person name="Glass J.I."/>
            <person name="Rusch D."/>
            <person name="Podicherti R."/>
            <person name="Tsui H.-C.T."/>
            <person name="Winkler M.E."/>
        </authorList>
    </citation>
    <scope>NUCLEOTIDE SEQUENCE</scope>
</reference>